<dbReference type="PATRIC" id="fig|1086011.3.peg.695"/>
<accession>H7FNN7</accession>
<comment type="caution">
    <text evidence="1">The sequence shown here is derived from an EMBL/GenBank/DDBJ whole genome shotgun (WGS) entry which is preliminary data.</text>
</comment>
<sequence>MKPGCFFFGFYLEVISNSNVFCFFKQTVADFYKELIY</sequence>
<evidence type="ECO:0000313" key="1">
    <source>
        <dbReference type="EMBL" id="EIA10026.1"/>
    </source>
</evidence>
<dbReference type="Proteomes" id="UP000005566">
    <property type="component" value="Unassembled WGS sequence"/>
</dbReference>
<reference evidence="1 2" key="1">
    <citation type="journal article" date="2014" name="Acta Crystallogr. D">
        <title>Structure-based characterization and antifreeze properties of a hyperactive ice-binding protein from the Antarctic bacterium Flavobacterium frigoris PS1.</title>
        <authorList>
            <person name="Do H."/>
            <person name="Kim S.J."/>
            <person name="Kim H.J."/>
            <person name="Lee J.H."/>
        </authorList>
    </citation>
    <scope>NUCLEOTIDE SEQUENCE [LARGE SCALE GENOMIC DNA]</scope>
    <source>
        <strain evidence="1 2">PS1</strain>
    </source>
</reference>
<dbReference type="EMBL" id="AHKF01000010">
    <property type="protein sequence ID" value="EIA10026.1"/>
    <property type="molecule type" value="Genomic_DNA"/>
</dbReference>
<protein>
    <submittedName>
        <fullName evidence="1">Uncharacterized protein</fullName>
    </submittedName>
</protein>
<gene>
    <name evidence="1" type="ORF">HJ01_00708</name>
</gene>
<proteinExistence type="predicted"/>
<keyword evidence="2" id="KW-1185">Reference proteome</keyword>
<organism evidence="1 2">
    <name type="scientific">Flavobacterium frigoris (strain PS1)</name>
    <dbReference type="NCBI Taxonomy" id="1086011"/>
    <lineage>
        <taxon>Bacteria</taxon>
        <taxon>Pseudomonadati</taxon>
        <taxon>Bacteroidota</taxon>
        <taxon>Flavobacteriia</taxon>
        <taxon>Flavobacteriales</taxon>
        <taxon>Flavobacteriaceae</taxon>
        <taxon>Flavobacterium</taxon>
    </lineage>
</organism>
<dbReference type="AlphaFoldDB" id="H7FNN7"/>
<name>H7FNN7_FLAFP</name>
<dbReference type="STRING" id="1086011.HJ01_00708"/>
<evidence type="ECO:0000313" key="2">
    <source>
        <dbReference type="Proteomes" id="UP000005566"/>
    </source>
</evidence>